<dbReference type="Pfam" id="PF00015">
    <property type="entry name" value="MCPsignal"/>
    <property type="match status" value="1"/>
</dbReference>
<organism evidence="11 12">
    <name type="scientific">Desulfolithobacter dissulfuricans</name>
    <dbReference type="NCBI Taxonomy" id="2795293"/>
    <lineage>
        <taxon>Bacteria</taxon>
        <taxon>Pseudomonadati</taxon>
        <taxon>Thermodesulfobacteriota</taxon>
        <taxon>Desulfobulbia</taxon>
        <taxon>Desulfobulbales</taxon>
        <taxon>Desulfobulbaceae</taxon>
        <taxon>Desulfolithobacter</taxon>
    </lineage>
</organism>
<dbReference type="InterPro" id="IPR000727">
    <property type="entry name" value="T_SNARE_dom"/>
</dbReference>
<dbReference type="InterPro" id="IPR004090">
    <property type="entry name" value="Chemotax_Me-accpt_rcpt"/>
</dbReference>
<dbReference type="InterPro" id="IPR003660">
    <property type="entry name" value="HAMP_dom"/>
</dbReference>
<evidence type="ECO:0000259" key="8">
    <source>
        <dbReference type="PROSITE" id="PS50111"/>
    </source>
</evidence>
<dbReference type="RefSeq" id="WP_267928216.1">
    <property type="nucleotide sequence ID" value="NZ_AP024233.1"/>
</dbReference>
<evidence type="ECO:0000313" key="12">
    <source>
        <dbReference type="Proteomes" id="UP001063350"/>
    </source>
</evidence>
<dbReference type="GO" id="GO:0004888">
    <property type="term" value="F:transmembrane signaling receptor activity"/>
    <property type="evidence" value="ECO:0007669"/>
    <property type="project" value="InterPro"/>
</dbReference>
<evidence type="ECO:0000313" key="11">
    <source>
        <dbReference type="EMBL" id="BCO08310.1"/>
    </source>
</evidence>
<dbReference type="CDD" id="cd06225">
    <property type="entry name" value="HAMP"/>
    <property type="match status" value="1"/>
</dbReference>
<comment type="similarity">
    <text evidence="4">Belongs to the methyl-accepting chemotaxis (MCP) protein family.</text>
</comment>
<evidence type="ECO:0000259" key="9">
    <source>
        <dbReference type="PROSITE" id="PS50192"/>
    </source>
</evidence>
<keyword evidence="7" id="KW-0812">Transmembrane</keyword>
<dbReference type="SMART" id="SM01358">
    <property type="entry name" value="HBM"/>
    <property type="match status" value="1"/>
</dbReference>
<dbReference type="SMART" id="SM00283">
    <property type="entry name" value="MA"/>
    <property type="match status" value="1"/>
</dbReference>
<feature type="coiled-coil region" evidence="6">
    <location>
        <begin position="527"/>
        <end position="554"/>
    </location>
</feature>
<protein>
    <submittedName>
        <fullName evidence="11">Methyl-accepting chemotaxis protein</fullName>
    </submittedName>
</protein>
<evidence type="ECO:0000256" key="4">
    <source>
        <dbReference type="ARBA" id="ARBA00029447"/>
    </source>
</evidence>
<dbReference type="KEGG" id="ddu:GF1_06860"/>
<keyword evidence="7" id="KW-1133">Transmembrane helix</keyword>
<dbReference type="InterPro" id="IPR032255">
    <property type="entry name" value="HBM"/>
</dbReference>
<dbReference type="PROSITE" id="PS50111">
    <property type="entry name" value="CHEMOTAXIS_TRANSDUC_2"/>
    <property type="match status" value="1"/>
</dbReference>
<dbReference type="EMBL" id="AP024233">
    <property type="protein sequence ID" value="BCO08310.1"/>
    <property type="molecule type" value="Genomic_DNA"/>
</dbReference>
<comment type="subcellular location">
    <subcellularLocation>
        <location evidence="1">Cell inner membrane</location>
        <topology evidence="1">Multi-pass membrane protein</topology>
    </subcellularLocation>
</comment>
<dbReference type="SUPFAM" id="SSF58104">
    <property type="entry name" value="Methyl-accepting chemotaxis protein (MCP) signaling domain"/>
    <property type="match status" value="1"/>
</dbReference>
<evidence type="ECO:0000256" key="3">
    <source>
        <dbReference type="ARBA" id="ARBA00023224"/>
    </source>
</evidence>
<feature type="transmembrane region" description="Helical" evidence="7">
    <location>
        <begin position="20"/>
        <end position="41"/>
    </location>
</feature>
<accession>A0A915TZV4</accession>
<feature type="domain" description="HAMP" evidence="10">
    <location>
        <begin position="317"/>
        <end position="371"/>
    </location>
</feature>
<proteinExistence type="inferred from homology"/>
<dbReference type="GO" id="GO:0006935">
    <property type="term" value="P:chemotaxis"/>
    <property type="evidence" value="ECO:0007669"/>
    <property type="project" value="InterPro"/>
</dbReference>
<evidence type="ECO:0000256" key="2">
    <source>
        <dbReference type="ARBA" id="ARBA00022519"/>
    </source>
</evidence>
<feature type="domain" description="T-SNARE coiled-coil homology" evidence="9">
    <location>
        <begin position="549"/>
        <end position="611"/>
    </location>
</feature>
<dbReference type="Gene3D" id="1.10.8.500">
    <property type="entry name" value="HAMP domain in histidine kinase"/>
    <property type="match status" value="1"/>
</dbReference>
<dbReference type="Proteomes" id="UP001063350">
    <property type="component" value="Chromosome"/>
</dbReference>
<dbReference type="Pfam" id="PF12729">
    <property type="entry name" value="4HB_MCP_1"/>
    <property type="match status" value="1"/>
</dbReference>
<feature type="transmembrane region" description="Helical" evidence="7">
    <location>
        <begin position="296"/>
        <end position="316"/>
    </location>
</feature>
<dbReference type="PANTHER" id="PTHR32089">
    <property type="entry name" value="METHYL-ACCEPTING CHEMOTAXIS PROTEIN MCPB"/>
    <property type="match status" value="1"/>
</dbReference>
<dbReference type="PROSITE" id="PS50885">
    <property type="entry name" value="HAMP"/>
    <property type="match status" value="1"/>
</dbReference>
<name>A0A915TZV4_9BACT</name>
<dbReference type="PRINTS" id="PR00260">
    <property type="entry name" value="CHEMTRNSDUCR"/>
</dbReference>
<dbReference type="InterPro" id="IPR024478">
    <property type="entry name" value="HlyB_4HB_MCP"/>
</dbReference>
<sequence length="662" mass="72129">MKKLSRLRKVMDLKVRGKILTGYVVVALFIAAIGGIALYQFTSLSDRINYLTDVVANEVRNAGDISKLVLSMRTSVEKFIYLQDPQEKKQALAYSDEVNRQLALAGQQIQSQDQKKRLWQITEVSREYIGKFKNVIIRIESMSSNTRRLLDSTYTIQSDLLALLAASRNDPQKADILLKVIDEFNHVVLLVNRYLQYHDQAGGEQAGRILLDIGEQLGQIKDKSFENQMWDIEDFGDNFLGLKAIQKKMNDEIEGTILPLAPKIVALSKQVSDSGWQSMDRTKKEVAAQVVRAKSLIISISVVAVLAGLFIGYVVAQALVRKITRVSNQLQGIASGGADLTNRLPVGGSDEICALASWFNTFVEKLQLIIRDVVSGADTVNSTSARFGELSRTMSTQLEGISEKSTVVARAAQSLNENMGSVSHAMEETTANVNLVASAADEMSTTVSDIAENSSTARAITVQAVEHANLTSEKIENLNSKAQEIGMVTEVITEISEQTNLLALNATIEAARAGEAGKGFAVVANEIKELARQTASATQRIKEQIAEIQQTTQETSDEIGQSARVIDQVEEIVTKIATAVEEQATTTREIADNVSRASTGIADTSERVAESSQVTAEISGEIGEVSEAALALASNSEQVRNSSDELARVARSLRELVGQFKV</sequence>
<dbReference type="PROSITE" id="PS50192">
    <property type="entry name" value="T_SNARE"/>
    <property type="match status" value="1"/>
</dbReference>
<dbReference type="GO" id="GO:0007165">
    <property type="term" value="P:signal transduction"/>
    <property type="evidence" value="ECO:0007669"/>
    <property type="project" value="UniProtKB-KW"/>
</dbReference>
<keyword evidence="2" id="KW-0997">Cell inner membrane</keyword>
<dbReference type="PANTHER" id="PTHR32089:SF112">
    <property type="entry name" value="LYSOZYME-LIKE PROTEIN-RELATED"/>
    <property type="match status" value="1"/>
</dbReference>
<reference evidence="11" key="1">
    <citation type="submission" date="2020-12" db="EMBL/GenBank/DDBJ databases">
        <title>Desulfobium dissulfuricans gen. nov., sp. nov., a novel mesophilic, sulfate-reducing bacterium isolated from a deep-sea hydrothermal vent.</title>
        <authorList>
            <person name="Hashimoto Y."/>
            <person name="Tame A."/>
            <person name="Sawayama S."/>
            <person name="Miyazaki J."/>
            <person name="Takai K."/>
            <person name="Nakagawa S."/>
        </authorList>
    </citation>
    <scope>NUCLEOTIDE SEQUENCE</scope>
    <source>
        <strain evidence="11">GF1</strain>
    </source>
</reference>
<keyword evidence="2" id="KW-1003">Cell membrane</keyword>
<evidence type="ECO:0000259" key="10">
    <source>
        <dbReference type="PROSITE" id="PS50885"/>
    </source>
</evidence>
<dbReference type="SMART" id="SM00304">
    <property type="entry name" value="HAMP"/>
    <property type="match status" value="1"/>
</dbReference>
<dbReference type="InterPro" id="IPR004089">
    <property type="entry name" value="MCPsignal_dom"/>
</dbReference>
<dbReference type="Gene3D" id="1.10.287.950">
    <property type="entry name" value="Methyl-accepting chemotaxis protein"/>
    <property type="match status" value="1"/>
</dbReference>
<dbReference type="GO" id="GO:0005886">
    <property type="term" value="C:plasma membrane"/>
    <property type="evidence" value="ECO:0007669"/>
    <property type="project" value="UniProtKB-SubCell"/>
</dbReference>
<dbReference type="Pfam" id="PF00672">
    <property type="entry name" value="HAMP"/>
    <property type="match status" value="1"/>
</dbReference>
<evidence type="ECO:0000256" key="6">
    <source>
        <dbReference type="SAM" id="Coils"/>
    </source>
</evidence>
<evidence type="ECO:0000256" key="5">
    <source>
        <dbReference type="PROSITE-ProRule" id="PRU00284"/>
    </source>
</evidence>
<keyword evidence="7" id="KW-0472">Membrane</keyword>
<keyword evidence="3 5" id="KW-0807">Transducer</keyword>
<keyword evidence="6" id="KW-0175">Coiled coil</keyword>
<evidence type="ECO:0000256" key="1">
    <source>
        <dbReference type="ARBA" id="ARBA00004429"/>
    </source>
</evidence>
<evidence type="ECO:0000256" key="7">
    <source>
        <dbReference type="SAM" id="Phobius"/>
    </source>
</evidence>
<gene>
    <name evidence="11" type="ORF">GF1_06860</name>
</gene>
<dbReference type="AlphaFoldDB" id="A0A915TZV4"/>
<feature type="domain" description="Methyl-accepting transducer" evidence="8">
    <location>
        <begin position="390"/>
        <end position="626"/>
    </location>
</feature>
<keyword evidence="12" id="KW-1185">Reference proteome</keyword>